<evidence type="ECO:0000256" key="2">
    <source>
        <dbReference type="RuleBase" id="RU362097"/>
    </source>
</evidence>
<sequence>MNVMKKILGGLVLPVGALLVLGGCSTMAPKYSRPEAPVPAAWPTGAAYQNPPAAKEQRPLAEVPWQEFFVDPQLRKVIELALTNNRDLRVAVLNIERTRALYQIQRADLFPQIDASAEANYQGIPKDFSSTGSHRTSHQYTAGLGAASYELDLFGRVRSLKDQALEEFLATQQARRAVQISLVSQVATSYLTLAADRERLRIARETLANQQSSYDLTKSRFAVGVASALDLSQAQTSVEAARVDIARYTTLIAQDENALNLVVGSSVPDELKPQQLAATMTGLKDLTPGLPSDVLLNRPDILQAEAQLKGANANIGAARAAFFPRIALTTSVGIGSNSLSGLFKGGALAWQFAPQISLPIFDGGFNKANLKASEVERDIVVAQYEKAIQTAFREVADALAQRGTIEDQVAAQRALTNANSESLRLSRARYDRGIDNYLNVLVSQRSLYDSQQSLVSVELARLNNMVGFYKVVGGGANP</sequence>
<dbReference type="SUPFAM" id="SSF56954">
    <property type="entry name" value="Outer membrane efflux proteins (OEP)"/>
    <property type="match status" value="1"/>
</dbReference>
<comment type="similarity">
    <text evidence="1 2">Belongs to the outer membrane factor (OMF) (TC 1.B.17) family.</text>
</comment>
<dbReference type="Pfam" id="PF02321">
    <property type="entry name" value="OEP"/>
    <property type="match status" value="2"/>
</dbReference>
<organism evidence="3 4">
    <name type="scientific">Geomonas limicola</name>
    <dbReference type="NCBI Taxonomy" id="2740186"/>
    <lineage>
        <taxon>Bacteria</taxon>
        <taxon>Pseudomonadati</taxon>
        <taxon>Thermodesulfobacteriota</taxon>
        <taxon>Desulfuromonadia</taxon>
        <taxon>Geobacterales</taxon>
        <taxon>Geobacteraceae</taxon>
        <taxon>Geomonas</taxon>
    </lineage>
</organism>
<dbReference type="EMBL" id="BLXZ01000002">
    <property type="protein sequence ID" value="GFO67529.1"/>
    <property type="molecule type" value="Genomic_DNA"/>
</dbReference>
<comment type="caution">
    <text evidence="3">The sequence shown here is derived from an EMBL/GenBank/DDBJ whole genome shotgun (WGS) entry which is preliminary data.</text>
</comment>
<evidence type="ECO:0000256" key="1">
    <source>
        <dbReference type="ARBA" id="ARBA00007613"/>
    </source>
</evidence>
<comment type="subcellular location">
    <subcellularLocation>
        <location evidence="2">Cell membrane</location>
        <topology evidence="2">Lipid-anchor</topology>
    </subcellularLocation>
</comment>
<proteinExistence type="inferred from homology"/>
<keyword evidence="2" id="KW-0564">Palmitate</keyword>
<dbReference type="GO" id="GO:0015562">
    <property type="term" value="F:efflux transmembrane transporter activity"/>
    <property type="evidence" value="ECO:0007669"/>
    <property type="project" value="InterPro"/>
</dbReference>
<keyword evidence="2" id="KW-0449">Lipoprotein</keyword>
<dbReference type="RefSeq" id="WP_308470302.1">
    <property type="nucleotide sequence ID" value="NZ_BLXZ01000002.1"/>
</dbReference>
<name>A0A6V8N877_9BACT</name>
<dbReference type="Gene3D" id="2.20.200.10">
    <property type="entry name" value="Outer membrane efflux proteins (OEP)"/>
    <property type="match status" value="1"/>
</dbReference>
<gene>
    <name evidence="3" type="ORF">GMLC_11080</name>
</gene>
<dbReference type="PANTHER" id="PTHR30203">
    <property type="entry name" value="OUTER MEMBRANE CATION EFFLUX PROTEIN"/>
    <property type="match status" value="1"/>
</dbReference>
<dbReference type="GO" id="GO:0005886">
    <property type="term" value="C:plasma membrane"/>
    <property type="evidence" value="ECO:0007669"/>
    <property type="project" value="UniProtKB-SubCell"/>
</dbReference>
<accession>A0A6V8N877</accession>
<keyword evidence="2" id="KW-0472">Membrane</keyword>
<evidence type="ECO:0000313" key="3">
    <source>
        <dbReference type="EMBL" id="GFO67529.1"/>
    </source>
</evidence>
<keyword evidence="4" id="KW-1185">Reference proteome</keyword>
<reference evidence="4" key="1">
    <citation type="submission" date="2020-06" db="EMBL/GenBank/DDBJ databases">
        <title>Draft genomic sequecing of Geomonas sp. Red745.</title>
        <authorList>
            <person name="Itoh H."/>
            <person name="Xu Z.X."/>
            <person name="Ushijima N."/>
            <person name="Masuda Y."/>
            <person name="Shiratori Y."/>
            <person name="Senoo K."/>
        </authorList>
    </citation>
    <scope>NUCLEOTIDE SEQUENCE [LARGE SCALE GENOMIC DNA]</scope>
    <source>
        <strain evidence="4">Red745</strain>
    </source>
</reference>
<keyword evidence="2" id="KW-1134">Transmembrane beta strand</keyword>
<dbReference type="PROSITE" id="PS51257">
    <property type="entry name" value="PROKAR_LIPOPROTEIN"/>
    <property type="match status" value="1"/>
</dbReference>
<dbReference type="InterPro" id="IPR010131">
    <property type="entry name" value="MdtP/NodT-like"/>
</dbReference>
<dbReference type="NCBIfam" id="TIGR01845">
    <property type="entry name" value="outer_NodT"/>
    <property type="match status" value="1"/>
</dbReference>
<dbReference type="Gene3D" id="1.20.1600.10">
    <property type="entry name" value="Outer membrane efflux proteins (OEP)"/>
    <property type="match status" value="1"/>
</dbReference>
<dbReference type="PANTHER" id="PTHR30203:SF32">
    <property type="entry name" value="CATION EFFLUX SYSTEM PROTEIN CUSC"/>
    <property type="match status" value="1"/>
</dbReference>
<evidence type="ECO:0000313" key="4">
    <source>
        <dbReference type="Proteomes" id="UP000587586"/>
    </source>
</evidence>
<dbReference type="Proteomes" id="UP000587586">
    <property type="component" value="Unassembled WGS sequence"/>
</dbReference>
<protein>
    <submittedName>
        <fullName evidence="3">AdeC/adeK/oprM family multidrug efflux complex outer membrane factor</fullName>
    </submittedName>
</protein>
<dbReference type="AlphaFoldDB" id="A0A6V8N877"/>
<dbReference type="InterPro" id="IPR003423">
    <property type="entry name" value="OMP_efflux"/>
</dbReference>
<keyword evidence="2" id="KW-0812">Transmembrane</keyword>